<gene>
    <name evidence="1" type="ORF">HMPREF1090_05420</name>
</gene>
<reference evidence="1 2" key="1">
    <citation type="submission" date="2013-01" db="EMBL/GenBank/DDBJ databases">
        <title>The Genome Sequence of Clostridium clostridioforme 90A8.</title>
        <authorList>
            <consortium name="The Broad Institute Genome Sequencing Platform"/>
            <person name="Earl A."/>
            <person name="Ward D."/>
            <person name="Feldgarden M."/>
            <person name="Gevers D."/>
            <person name="Courvalin P."/>
            <person name="Lambert T."/>
            <person name="Walker B."/>
            <person name="Young S.K."/>
            <person name="Zeng Q."/>
            <person name="Gargeya S."/>
            <person name="Fitzgerald M."/>
            <person name="Haas B."/>
            <person name="Abouelleil A."/>
            <person name="Alvarado L."/>
            <person name="Arachchi H.M."/>
            <person name="Berlin A.M."/>
            <person name="Chapman S.B."/>
            <person name="Dewar J."/>
            <person name="Goldberg J."/>
            <person name="Griggs A."/>
            <person name="Gujja S."/>
            <person name="Hansen M."/>
            <person name="Howarth C."/>
            <person name="Imamovic A."/>
            <person name="Larimer J."/>
            <person name="McCowan C."/>
            <person name="Murphy C."/>
            <person name="Neiman D."/>
            <person name="Pearson M."/>
            <person name="Priest M."/>
            <person name="Roberts A."/>
            <person name="Saif S."/>
            <person name="Shea T."/>
            <person name="Sisk P."/>
            <person name="Sykes S."/>
            <person name="Wortman J."/>
            <person name="Nusbaum C."/>
            <person name="Birren B."/>
        </authorList>
    </citation>
    <scope>NUCLEOTIDE SEQUENCE [LARGE SCALE GENOMIC DNA]</scope>
    <source>
        <strain evidence="1 2">90A8</strain>
    </source>
</reference>
<name>A0A0E2H2H2_9FIRM</name>
<dbReference type="PATRIC" id="fig|999408.3.peg.5818"/>
<evidence type="ECO:0000313" key="1">
    <source>
        <dbReference type="EMBL" id="ENZ06617.1"/>
    </source>
</evidence>
<accession>A0A0E2H2H2</accession>
<comment type="caution">
    <text evidence="1">The sequence shown here is derived from an EMBL/GenBank/DDBJ whole genome shotgun (WGS) entry which is preliminary data.</text>
</comment>
<dbReference type="Proteomes" id="UP000013085">
    <property type="component" value="Unassembled WGS sequence"/>
</dbReference>
<organism evidence="1 2">
    <name type="scientific">[Clostridium] clostridioforme 90A8</name>
    <dbReference type="NCBI Taxonomy" id="999408"/>
    <lineage>
        <taxon>Bacteria</taxon>
        <taxon>Bacillati</taxon>
        <taxon>Bacillota</taxon>
        <taxon>Clostridia</taxon>
        <taxon>Lachnospirales</taxon>
        <taxon>Lachnospiraceae</taxon>
        <taxon>Enterocloster</taxon>
    </lineage>
</organism>
<dbReference type="RefSeq" id="WP_002587084.1">
    <property type="nucleotide sequence ID" value="NZ_KB850996.1"/>
</dbReference>
<protein>
    <submittedName>
        <fullName evidence="1">Uncharacterized protein</fullName>
    </submittedName>
</protein>
<dbReference type="EMBL" id="AGYR01000075">
    <property type="protein sequence ID" value="ENZ06617.1"/>
    <property type="molecule type" value="Genomic_DNA"/>
</dbReference>
<dbReference type="AlphaFoldDB" id="A0A0E2H2H2"/>
<proteinExistence type="predicted"/>
<evidence type="ECO:0000313" key="2">
    <source>
        <dbReference type="Proteomes" id="UP000013085"/>
    </source>
</evidence>
<dbReference type="HOGENOM" id="CLU_2536657_0_0_9"/>
<dbReference type="GeneID" id="57964067"/>
<sequence length="83" mass="9675">MVRFLKEICRFVYGELTEPAAALEPLRKELKQVMEPLKGREDFEELEEICLEVSCCGQEFGFISGFKYGIAFMIECMEWPGRE</sequence>